<evidence type="ECO:0000313" key="11">
    <source>
        <dbReference type="Proteomes" id="UP000504609"/>
    </source>
</evidence>
<dbReference type="GO" id="GO:0008270">
    <property type="term" value="F:zinc ion binding"/>
    <property type="evidence" value="ECO:0007669"/>
    <property type="project" value="UniProtKB-KW"/>
</dbReference>
<gene>
    <name evidence="12" type="primary">LOC111437438</name>
</gene>
<protein>
    <submittedName>
        <fullName evidence="12">Transcriptional regulator SUPERMAN-like</fullName>
    </submittedName>
</protein>
<comment type="subcellular location">
    <subcellularLocation>
        <location evidence="1">Nucleus</location>
    </subcellularLocation>
</comment>
<evidence type="ECO:0000259" key="10">
    <source>
        <dbReference type="PROSITE" id="PS50157"/>
    </source>
</evidence>
<keyword evidence="3 8" id="KW-0863">Zinc-finger</keyword>
<feature type="region of interest" description="Disordered" evidence="9">
    <location>
        <begin position="117"/>
        <end position="140"/>
    </location>
</feature>
<keyword evidence="5" id="KW-0805">Transcription regulation</keyword>
<dbReference type="InterPro" id="IPR052426">
    <property type="entry name" value="Plant_dev_regulator"/>
</dbReference>
<dbReference type="InterPro" id="IPR036236">
    <property type="entry name" value="Znf_C2H2_sf"/>
</dbReference>
<dbReference type="GeneID" id="111437438"/>
<dbReference type="Proteomes" id="UP000504609">
    <property type="component" value="Unplaced"/>
</dbReference>
<keyword evidence="2" id="KW-0479">Metal-binding</keyword>
<keyword evidence="7" id="KW-0539">Nucleus</keyword>
<proteinExistence type="predicted"/>
<feature type="domain" description="C2H2-type" evidence="10">
    <location>
        <begin position="43"/>
        <end position="70"/>
    </location>
</feature>
<dbReference type="RefSeq" id="XP_022931180.1">
    <property type="nucleotide sequence ID" value="XM_023075412.1"/>
</dbReference>
<dbReference type="GO" id="GO:0005634">
    <property type="term" value="C:nucleus"/>
    <property type="evidence" value="ECO:0007669"/>
    <property type="project" value="UniProtKB-SubCell"/>
</dbReference>
<accession>A0A6J1EYR4</accession>
<name>A0A6J1EYR4_CUCMO</name>
<dbReference type="PROSITE" id="PS00028">
    <property type="entry name" value="ZINC_FINGER_C2H2_1"/>
    <property type="match status" value="1"/>
</dbReference>
<evidence type="ECO:0000256" key="6">
    <source>
        <dbReference type="ARBA" id="ARBA00023163"/>
    </source>
</evidence>
<evidence type="ECO:0000256" key="5">
    <source>
        <dbReference type="ARBA" id="ARBA00023015"/>
    </source>
</evidence>
<evidence type="ECO:0000256" key="7">
    <source>
        <dbReference type="ARBA" id="ARBA00023242"/>
    </source>
</evidence>
<dbReference type="AlphaFoldDB" id="A0A6J1EYR4"/>
<keyword evidence="6" id="KW-0804">Transcription</keyword>
<keyword evidence="4" id="KW-0862">Zinc</keyword>
<organism evidence="11 12">
    <name type="scientific">Cucurbita moschata</name>
    <name type="common">Winter crookneck squash</name>
    <name type="synonym">Cucurbita pepo var. moschata</name>
    <dbReference type="NCBI Taxonomy" id="3662"/>
    <lineage>
        <taxon>Eukaryota</taxon>
        <taxon>Viridiplantae</taxon>
        <taxon>Streptophyta</taxon>
        <taxon>Embryophyta</taxon>
        <taxon>Tracheophyta</taxon>
        <taxon>Spermatophyta</taxon>
        <taxon>Magnoliopsida</taxon>
        <taxon>eudicotyledons</taxon>
        <taxon>Gunneridae</taxon>
        <taxon>Pentapetalae</taxon>
        <taxon>rosids</taxon>
        <taxon>fabids</taxon>
        <taxon>Cucurbitales</taxon>
        <taxon>Cucurbitaceae</taxon>
        <taxon>Cucurbiteae</taxon>
        <taxon>Cucurbita</taxon>
    </lineage>
</organism>
<keyword evidence="11" id="KW-1185">Reference proteome</keyword>
<dbReference type="InterPro" id="IPR013087">
    <property type="entry name" value="Znf_C2H2_type"/>
</dbReference>
<dbReference type="PANTHER" id="PTHR45801">
    <property type="entry name" value="OS07G0101800 PROTEIN"/>
    <property type="match status" value="1"/>
</dbReference>
<evidence type="ECO:0000256" key="9">
    <source>
        <dbReference type="SAM" id="MobiDB-lite"/>
    </source>
</evidence>
<sequence>MEGGKHRSMSNGKVVKNEEQQWGFGKQETFSSDQFLHWPARKYTCNFCRREFKSAQALGGHMNVHRRDRGRLRYWSSWMHNNSYPTPSFCLPPPPPSCFSSRPSIENSSLTCIEGSGSCSRSNEGDGDADVDGVKKKRKKGSVNLEGKMGNLVGCSSEDLDLELHL</sequence>
<evidence type="ECO:0000256" key="2">
    <source>
        <dbReference type="ARBA" id="ARBA00022723"/>
    </source>
</evidence>
<dbReference type="Pfam" id="PF13912">
    <property type="entry name" value="zf-C2H2_6"/>
    <property type="match status" value="1"/>
</dbReference>
<evidence type="ECO:0000256" key="3">
    <source>
        <dbReference type="ARBA" id="ARBA00022771"/>
    </source>
</evidence>
<dbReference type="SUPFAM" id="SSF57667">
    <property type="entry name" value="beta-beta-alpha zinc fingers"/>
    <property type="match status" value="1"/>
</dbReference>
<evidence type="ECO:0000256" key="1">
    <source>
        <dbReference type="ARBA" id="ARBA00004123"/>
    </source>
</evidence>
<reference evidence="12" key="1">
    <citation type="submission" date="2025-08" db="UniProtKB">
        <authorList>
            <consortium name="RefSeq"/>
        </authorList>
    </citation>
    <scope>IDENTIFICATION</scope>
    <source>
        <tissue evidence="12">Young leaves</tissue>
    </source>
</reference>
<dbReference type="KEGG" id="cmos:111437438"/>
<evidence type="ECO:0000313" key="12">
    <source>
        <dbReference type="RefSeq" id="XP_022931180.1"/>
    </source>
</evidence>
<dbReference type="Gene3D" id="3.30.160.60">
    <property type="entry name" value="Classic Zinc Finger"/>
    <property type="match status" value="1"/>
</dbReference>
<evidence type="ECO:0000256" key="8">
    <source>
        <dbReference type="PROSITE-ProRule" id="PRU00042"/>
    </source>
</evidence>
<dbReference type="PANTHER" id="PTHR45801:SF110">
    <property type="entry name" value="TRANSCRIPTIONAL REGULATOR SUPERMAN"/>
    <property type="match status" value="1"/>
</dbReference>
<dbReference type="PROSITE" id="PS50157">
    <property type="entry name" value="ZINC_FINGER_C2H2_2"/>
    <property type="match status" value="1"/>
</dbReference>
<dbReference type="SMART" id="SM00355">
    <property type="entry name" value="ZnF_C2H2"/>
    <property type="match status" value="1"/>
</dbReference>
<evidence type="ECO:0000256" key="4">
    <source>
        <dbReference type="ARBA" id="ARBA00022833"/>
    </source>
</evidence>